<dbReference type="InterPro" id="IPR000905">
    <property type="entry name" value="Gcp-like_dom"/>
</dbReference>
<sequence length="249" mass="27160">MCGMLLFCGIRCSNRNCSTAELMTSLLAIEASTEACSVALLHNGRQREDFRLLPRAHTRYLLPMVDQILSEEGIRLSDVDAIGFSAGPGSFTGLRVCAGIVQGLAFSVDRPVVAVSTLQAIAQGEADQLQVNEGDVLLPALDARMDEVYWGEYCYQSGFAEPLAADSLRAPESIEVLANSSEIFGFGSGWLYASRFRQASPLKSVNTDVYPRAQAVLKLAVRAYERGYYASAELAQPVYLRESVAWQKS</sequence>
<dbReference type="EMBL" id="RHGB01000024">
    <property type="protein sequence ID" value="RNL58924.1"/>
    <property type="molecule type" value="Genomic_DNA"/>
</dbReference>
<dbReference type="Gene3D" id="3.30.420.40">
    <property type="match status" value="2"/>
</dbReference>
<dbReference type="NCBIfam" id="TIGR03725">
    <property type="entry name" value="T6A_YeaZ"/>
    <property type="match status" value="1"/>
</dbReference>
<name>A0ABX9W0L1_9GAMM</name>
<evidence type="ECO:0000313" key="6">
    <source>
        <dbReference type="Proteomes" id="UP000274695"/>
    </source>
</evidence>
<evidence type="ECO:0000313" key="5">
    <source>
        <dbReference type="EMBL" id="RNL58924.1"/>
    </source>
</evidence>
<organism evidence="5 6">
    <name type="scientific">Zhongshania marina</name>
    <dbReference type="NCBI Taxonomy" id="2304603"/>
    <lineage>
        <taxon>Bacteria</taxon>
        <taxon>Pseudomonadati</taxon>
        <taxon>Pseudomonadota</taxon>
        <taxon>Gammaproteobacteria</taxon>
        <taxon>Cellvibrionales</taxon>
        <taxon>Spongiibacteraceae</taxon>
        <taxon>Zhongshania</taxon>
    </lineage>
</organism>
<dbReference type="PANTHER" id="PTHR11735:SF11">
    <property type="entry name" value="TRNA THREONYLCARBAMOYLADENOSINE BIOSYNTHESIS PROTEIN TSAB"/>
    <property type="match status" value="1"/>
</dbReference>
<dbReference type="CDD" id="cd24032">
    <property type="entry name" value="ASKHA_NBD_TsaB"/>
    <property type="match status" value="1"/>
</dbReference>
<keyword evidence="6" id="KW-1185">Reference proteome</keyword>
<dbReference type="InterPro" id="IPR022496">
    <property type="entry name" value="T6A_TsaB"/>
</dbReference>
<dbReference type="PANTHER" id="PTHR11735">
    <property type="entry name" value="TRNA N6-ADENOSINE THREONYLCARBAMOYLTRANSFERASE"/>
    <property type="match status" value="1"/>
</dbReference>
<proteinExistence type="inferred from homology"/>
<dbReference type="Pfam" id="PF00814">
    <property type="entry name" value="TsaD"/>
    <property type="match status" value="1"/>
</dbReference>
<dbReference type="InterPro" id="IPR043129">
    <property type="entry name" value="ATPase_NBD"/>
</dbReference>
<accession>A0ABX9W0L1</accession>
<dbReference type="Proteomes" id="UP000274695">
    <property type="component" value="Unassembled WGS sequence"/>
</dbReference>
<evidence type="ECO:0000259" key="4">
    <source>
        <dbReference type="Pfam" id="PF00814"/>
    </source>
</evidence>
<evidence type="ECO:0000256" key="2">
    <source>
        <dbReference type="ARBA" id="ARBA00019012"/>
    </source>
</evidence>
<reference evidence="5 6" key="1">
    <citation type="submission" date="2018-10" db="EMBL/GenBank/DDBJ databases">
        <title>Draft genome sequence of Zhongshania sp. DSW25-10.</title>
        <authorList>
            <person name="Oh J."/>
        </authorList>
    </citation>
    <scope>NUCLEOTIDE SEQUENCE [LARGE SCALE GENOMIC DNA]</scope>
    <source>
        <strain evidence="5 6">DSW25-10</strain>
    </source>
</reference>
<comment type="similarity">
    <text evidence="1">Belongs to the KAE1 / TsaD family. TsaB subfamily.</text>
</comment>
<feature type="domain" description="Gcp-like" evidence="4">
    <location>
        <begin position="55"/>
        <end position="174"/>
    </location>
</feature>
<dbReference type="SUPFAM" id="SSF53067">
    <property type="entry name" value="Actin-like ATPase domain"/>
    <property type="match status" value="2"/>
</dbReference>
<gene>
    <name evidence="5" type="primary">tsaB</name>
    <name evidence="5" type="ORF">D0911_16860</name>
</gene>
<protein>
    <recommendedName>
        <fullName evidence="2">tRNA threonylcarbamoyladenosine biosynthesis protein TsaB</fullName>
    </recommendedName>
    <alternativeName>
        <fullName evidence="3">t(6)A37 threonylcarbamoyladenosine biosynthesis protein TsaB</fullName>
    </alternativeName>
</protein>
<comment type="caution">
    <text evidence="5">The sequence shown here is derived from an EMBL/GenBank/DDBJ whole genome shotgun (WGS) entry which is preliminary data.</text>
</comment>
<evidence type="ECO:0000256" key="3">
    <source>
        <dbReference type="ARBA" id="ARBA00032446"/>
    </source>
</evidence>
<evidence type="ECO:0000256" key="1">
    <source>
        <dbReference type="ARBA" id="ARBA00010493"/>
    </source>
</evidence>